<dbReference type="AlphaFoldDB" id="A0AAV2RKJ9"/>
<dbReference type="EMBL" id="CAXKWB010024458">
    <property type="protein sequence ID" value="CAL4126334.1"/>
    <property type="molecule type" value="Genomic_DNA"/>
</dbReference>
<reference evidence="6 7" key="1">
    <citation type="submission" date="2024-05" db="EMBL/GenBank/DDBJ databases">
        <authorList>
            <person name="Wallberg A."/>
        </authorList>
    </citation>
    <scope>NUCLEOTIDE SEQUENCE [LARGE SCALE GENOMIC DNA]</scope>
</reference>
<evidence type="ECO:0000313" key="6">
    <source>
        <dbReference type="EMBL" id="CAL4126334.1"/>
    </source>
</evidence>
<evidence type="ECO:0000256" key="4">
    <source>
        <dbReference type="SAM" id="MobiDB-lite"/>
    </source>
</evidence>
<dbReference type="Pfam" id="PF16046">
    <property type="entry name" value="FAM76"/>
    <property type="match status" value="1"/>
</dbReference>
<proteinExistence type="inferred from homology"/>
<sequence>MAENKYSSPVVCGECKHNWAFNRNDEDKHKMLCFLCQKSQKQALAKHKEIDPCTEKVSKTHAVQQQIETSDSHNEENKQENKPKYIEKINNKDINLSEKEPNSIESYKDKILQSVNNDSSDCEDDLEDIFNTVVAGLDAAEENDYESQIKFPDEKIKGYLSYTVIQSEKDTKIQDTVMTIENQSFADKIRKSNKNVLTASEVSEPLSDDISHRNNDLKVQTSKSDIDSDTEIGEYIEVVSNNLSVSVVGECLSDDISNRNNDLNFDARKLDIVSGTEIQDNLEDTRDNMSVSDMGECLSDELEATDYLFDFFEADIGAVDIETTVTKTDDNKEIKSNNVHEEFSLHHFNYELQKAGIIINNKLMPVNTLTIGHVLGVFVLGRFPEKLIYEWIITSMGKKSPVCVGQMKRISHYLLCEVPSELTEEWKKSLNERFQSAKKCIFRNETEKYRYLCDNISRTKHNSEYIPNECKYFISGNCEKNDCQNHHICSKNEDCISFPKGGKNKFNHVVIFADKVYKPFLQHMEFKNDYQK</sequence>
<keyword evidence="3" id="KW-0862">Zinc</keyword>
<gene>
    <name evidence="6" type="ORF">MNOR_LOCUS25516</name>
</gene>
<evidence type="ECO:0000313" key="7">
    <source>
        <dbReference type="Proteomes" id="UP001497623"/>
    </source>
</evidence>
<keyword evidence="7" id="KW-1185">Reference proteome</keyword>
<dbReference type="GO" id="GO:0008270">
    <property type="term" value="F:zinc ion binding"/>
    <property type="evidence" value="ECO:0007669"/>
    <property type="project" value="UniProtKB-KW"/>
</dbReference>
<comment type="similarity">
    <text evidence="1">Belongs to the FAM76 family.</text>
</comment>
<evidence type="ECO:0000259" key="5">
    <source>
        <dbReference type="PROSITE" id="PS50103"/>
    </source>
</evidence>
<feature type="non-terminal residue" evidence="6">
    <location>
        <position position="532"/>
    </location>
</feature>
<keyword evidence="3" id="KW-0863">Zinc-finger</keyword>
<keyword evidence="3" id="KW-0479">Metal-binding</keyword>
<evidence type="ECO:0000256" key="3">
    <source>
        <dbReference type="PROSITE-ProRule" id="PRU00723"/>
    </source>
</evidence>
<keyword evidence="2" id="KW-0175">Coiled coil</keyword>
<evidence type="ECO:0000256" key="2">
    <source>
        <dbReference type="ARBA" id="ARBA00023054"/>
    </source>
</evidence>
<accession>A0AAV2RKJ9</accession>
<feature type="region of interest" description="Disordered" evidence="4">
    <location>
        <begin position="65"/>
        <end position="84"/>
    </location>
</feature>
<organism evidence="6 7">
    <name type="scientific">Meganyctiphanes norvegica</name>
    <name type="common">Northern krill</name>
    <name type="synonym">Thysanopoda norvegica</name>
    <dbReference type="NCBI Taxonomy" id="48144"/>
    <lineage>
        <taxon>Eukaryota</taxon>
        <taxon>Metazoa</taxon>
        <taxon>Ecdysozoa</taxon>
        <taxon>Arthropoda</taxon>
        <taxon>Crustacea</taxon>
        <taxon>Multicrustacea</taxon>
        <taxon>Malacostraca</taxon>
        <taxon>Eumalacostraca</taxon>
        <taxon>Eucarida</taxon>
        <taxon>Euphausiacea</taxon>
        <taxon>Euphausiidae</taxon>
        <taxon>Meganyctiphanes</taxon>
    </lineage>
</organism>
<comment type="caution">
    <text evidence="6">The sequence shown here is derived from an EMBL/GenBank/DDBJ whole genome shotgun (WGS) entry which is preliminary data.</text>
</comment>
<dbReference type="InterPro" id="IPR000571">
    <property type="entry name" value="Znf_CCCH"/>
</dbReference>
<feature type="domain" description="C3H1-type" evidence="5">
    <location>
        <begin position="464"/>
        <end position="490"/>
    </location>
</feature>
<feature type="compositionally biased region" description="Basic and acidic residues" evidence="4">
    <location>
        <begin position="70"/>
        <end position="84"/>
    </location>
</feature>
<name>A0AAV2RKJ9_MEGNR</name>
<evidence type="ECO:0000256" key="1">
    <source>
        <dbReference type="ARBA" id="ARBA00009097"/>
    </source>
</evidence>
<protein>
    <recommendedName>
        <fullName evidence="5">C3H1-type domain-containing protein</fullName>
    </recommendedName>
</protein>
<dbReference type="PROSITE" id="PS50103">
    <property type="entry name" value="ZF_C3H1"/>
    <property type="match status" value="1"/>
</dbReference>
<feature type="zinc finger region" description="C3H1-type" evidence="3">
    <location>
        <begin position="464"/>
        <end position="490"/>
    </location>
</feature>
<dbReference type="Proteomes" id="UP001497623">
    <property type="component" value="Unassembled WGS sequence"/>
</dbReference>
<dbReference type="InterPro" id="IPR032017">
    <property type="entry name" value="FAM76"/>
</dbReference>